<dbReference type="GO" id="GO:0045124">
    <property type="term" value="P:regulation of bone resorption"/>
    <property type="evidence" value="ECO:0007669"/>
    <property type="project" value="TreeGrafter"/>
</dbReference>
<dbReference type="Pfam" id="PF07686">
    <property type="entry name" value="V-set"/>
    <property type="match status" value="1"/>
</dbReference>
<evidence type="ECO:0000313" key="3">
    <source>
        <dbReference type="Proteomes" id="UP000288216"/>
    </source>
</evidence>
<dbReference type="PANTHER" id="PTHR46942">
    <property type="entry name" value="SIALIC ACID-BINDING IG-LIKE LECTIN 15"/>
    <property type="match status" value="1"/>
</dbReference>
<dbReference type="SMART" id="SM00409">
    <property type="entry name" value="IG"/>
    <property type="match status" value="1"/>
</dbReference>
<organism evidence="2 3">
    <name type="scientific">Scyliorhinus torazame</name>
    <name type="common">Cloudy catshark</name>
    <name type="synonym">Catulus torazame</name>
    <dbReference type="NCBI Taxonomy" id="75743"/>
    <lineage>
        <taxon>Eukaryota</taxon>
        <taxon>Metazoa</taxon>
        <taxon>Chordata</taxon>
        <taxon>Craniata</taxon>
        <taxon>Vertebrata</taxon>
        <taxon>Chondrichthyes</taxon>
        <taxon>Elasmobranchii</taxon>
        <taxon>Galeomorphii</taxon>
        <taxon>Galeoidea</taxon>
        <taxon>Carcharhiniformes</taxon>
        <taxon>Scyliorhinidae</taxon>
        <taxon>Scyliorhinus</taxon>
    </lineage>
</organism>
<dbReference type="InterPro" id="IPR042836">
    <property type="entry name" value="SIG15"/>
</dbReference>
<dbReference type="Proteomes" id="UP000288216">
    <property type="component" value="Unassembled WGS sequence"/>
</dbReference>
<feature type="domain" description="Ig-like" evidence="1">
    <location>
        <begin position="56"/>
        <end position="177"/>
    </location>
</feature>
<dbReference type="GO" id="GO:0005886">
    <property type="term" value="C:plasma membrane"/>
    <property type="evidence" value="ECO:0007669"/>
    <property type="project" value="TreeGrafter"/>
</dbReference>
<dbReference type="InterPro" id="IPR013783">
    <property type="entry name" value="Ig-like_fold"/>
</dbReference>
<proteinExistence type="predicted"/>
<dbReference type="EMBL" id="BFAA01020787">
    <property type="protein sequence ID" value="GCB82434.1"/>
    <property type="molecule type" value="Genomic_DNA"/>
</dbReference>
<dbReference type="STRING" id="75743.A0A401QAL6"/>
<dbReference type="OrthoDB" id="6152887at2759"/>
<feature type="non-terminal residue" evidence="2">
    <location>
        <position position="1"/>
    </location>
</feature>
<reference evidence="2 3" key="1">
    <citation type="journal article" date="2018" name="Nat. Ecol. Evol.">
        <title>Shark genomes provide insights into elasmobranch evolution and the origin of vertebrates.</title>
        <authorList>
            <person name="Hara Y"/>
            <person name="Yamaguchi K"/>
            <person name="Onimaru K"/>
            <person name="Kadota M"/>
            <person name="Koyanagi M"/>
            <person name="Keeley SD"/>
            <person name="Tatsumi K"/>
            <person name="Tanaka K"/>
            <person name="Motone F"/>
            <person name="Kageyama Y"/>
            <person name="Nozu R"/>
            <person name="Adachi N"/>
            <person name="Nishimura O"/>
            <person name="Nakagawa R"/>
            <person name="Tanegashima C"/>
            <person name="Kiyatake I"/>
            <person name="Matsumoto R"/>
            <person name="Murakumo K"/>
            <person name="Nishida K"/>
            <person name="Terakita A"/>
            <person name="Kuratani S"/>
            <person name="Sato K"/>
            <person name="Hyodo S Kuraku.S."/>
        </authorList>
    </citation>
    <scope>NUCLEOTIDE SEQUENCE [LARGE SCALE GENOMIC DNA]</scope>
</reference>
<dbReference type="InterPro" id="IPR007110">
    <property type="entry name" value="Ig-like_dom"/>
</dbReference>
<dbReference type="AlphaFoldDB" id="A0A401QAL6"/>
<dbReference type="SUPFAM" id="SSF48726">
    <property type="entry name" value="Immunoglobulin"/>
    <property type="match status" value="2"/>
</dbReference>
<sequence>GEPCESGKQQDAGSRFRFVGNLSNNDVSIMMERLSRADSNVYRCRVELNIAKFHTPKGTIVKVRAASGNDSVVSGTEGASVTLPCTFIPSNSHTLTTVSWMRKEAYQHVVTFRPQPNGLWTTANGGNRYEFIGNPKEGDASVRIKQLSLNDNLTYLCLVEYTHGNHQSLILNETRLQVMPGKKSLLRSQRIEGGH</sequence>
<evidence type="ECO:0000313" key="2">
    <source>
        <dbReference type="EMBL" id="GCB82434.1"/>
    </source>
</evidence>
<dbReference type="PROSITE" id="PS50835">
    <property type="entry name" value="IG_LIKE"/>
    <property type="match status" value="1"/>
</dbReference>
<keyword evidence="3" id="KW-1185">Reference proteome</keyword>
<protein>
    <recommendedName>
        <fullName evidence="1">Ig-like domain-containing protein</fullName>
    </recommendedName>
</protein>
<dbReference type="InterPro" id="IPR003599">
    <property type="entry name" value="Ig_sub"/>
</dbReference>
<comment type="caution">
    <text evidence="2">The sequence shown here is derived from an EMBL/GenBank/DDBJ whole genome shotgun (WGS) entry which is preliminary data.</text>
</comment>
<accession>A0A401QAL6</accession>
<dbReference type="InterPro" id="IPR013106">
    <property type="entry name" value="Ig_V-set"/>
</dbReference>
<dbReference type="GO" id="GO:0032956">
    <property type="term" value="P:regulation of actin cytoskeleton organization"/>
    <property type="evidence" value="ECO:0007669"/>
    <property type="project" value="TreeGrafter"/>
</dbReference>
<dbReference type="InterPro" id="IPR036179">
    <property type="entry name" value="Ig-like_dom_sf"/>
</dbReference>
<gene>
    <name evidence="2" type="ORF">scyTo_0022000</name>
</gene>
<evidence type="ECO:0000259" key="1">
    <source>
        <dbReference type="PROSITE" id="PS50835"/>
    </source>
</evidence>
<dbReference type="GO" id="GO:2001204">
    <property type="term" value="P:regulation of osteoclast development"/>
    <property type="evidence" value="ECO:0007669"/>
    <property type="project" value="TreeGrafter"/>
</dbReference>
<dbReference type="PANTHER" id="PTHR46942:SF1">
    <property type="entry name" value="SIALIC ACID-BINDING IG-LIKE LECTIN 15"/>
    <property type="match status" value="1"/>
</dbReference>
<dbReference type="Gene3D" id="2.60.40.10">
    <property type="entry name" value="Immunoglobulins"/>
    <property type="match status" value="2"/>
</dbReference>
<name>A0A401QAL6_SCYTO</name>